<dbReference type="GO" id="GO:0046872">
    <property type="term" value="F:metal ion binding"/>
    <property type="evidence" value="ECO:0007669"/>
    <property type="project" value="UniProtKB-KW"/>
</dbReference>
<dbReference type="SFLD" id="SFLDS00003">
    <property type="entry name" value="Haloacid_Dehalogenase"/>
    <property type="match status" value="1"/>
</dbReference>
<evidence type="ECO:0000256" key="1">
    <source>
        <dbReference type="ARBA" id="ARBA00001946"/>
    </source>
</evidence>
<dbReference type="InterPro" id="IPR023214">
    <property type="entry name" value="HAD_sf"/>
</dbReference>
<dbReference type="AlphaFoldDB" id="A0A382JIX3"/>
<name>A0A382JIX3_9ZZZZ</name>
<keyword evidence="5" id="KW-0378">Hydrolase</keyword>
<keyword evidence="4" id="KW-0479">Metal-binding</keyword>
<proteinExistence type="inferred from homology"/>
<protein>
    <recommendedName>
        <fullName evidence="8">3-deoxy-D-manno-octulosonate 8-phosphate phosphatase</fullName>
    </recommendedName>
</protein>
<evidence type="ECO:0000256" key="5">
    <source>
        <dbReference type="ARBA" id="ARBA00022801"/>
    </source>
</evidence>
<dbReference type="InterPro" id="IPR036412">
    <property type="entry name" value="HAD-like_sf"/>
</dbReference>
<comment type="cofactor">
    <cofactor evidence="1">
        <name>Mg(2+)</name>
        <dbReference type="ChEBI" id="CHEBI:18420"/>
    </cofactor>
</comment>
<accession>A0A382JIX3</accession>
<dbReference type="PANTHER" id="PTHR21485">
    <property type="entry name" value="HAD SUPERFAMILY MEMBERS CMAS AND KDSC"/>
    <property type="match status" value="1"/>
</dbReference>
<evidence type="ECO:0000313" key="7">
    <source>
        <dbReference type="EMBL" id="SVC12314.1"/>
    </source>
</evidence>
<sequence length="119" mass="13340">MASKKILQKCKKIKLVITDVDGVLTDGGMYYSERGEKFKKFNAVDGMAVELLRTQGIKTVFMTKENSQIAKQRGKKVQAAAVFVNIISKEKLLSKICHKFRVNPEEVAYIGDDVNDAKI</sequence>
<dbReference type="InterPro" id="IPR050793">
    <property type="entry name" value="CMP-NeuNAc_synthase"/>
</dbReference>
<evidence type="ECO:0000256" key="3">
    <source>
        <dbReference type="ARBA" id="ARBA00011881"/>
    </source>
</evidence>
<dbReference type="GO" id="GO:0016788">
    <property type="term" value="F:hydrolase activity, acting on ester bonds"/>
    <property type="evidence" value="ECO:0007669"/>
    <property type="project" value="InterPro"/>
</dbReference>
<evidence type="ECO:0000256" key="2">
    <source>
        <dbReference type="ARBA" id="ARBA00005893"/>
    </source>
</evidence>
<evidence type="ECO:0000256" key="6">
    <source>
        <dbReference type="ARBA" id="ARBA00022842"/>
    </source>
</evidence>
<dbReference type="SFLD" id="SFLDG01138">
    <property type="entry name" value="C1.6.2:_Deoxy-d-mannose-octulo"/>
    <property type="match status" value="1"/>
</dbReference>
<organism evidence="7">
    <name type="scientific">marine metagenome</name>
    <dbReference type="NCBI Taxonomy" id="408172"/>
    <lineage>
        <taxon>unclassified sequences</taxon>
        <taxon>metagenomes</taxon>
        <taxon>ecological metagenomes</taxon>
    </lineage>
</organism>
<dbReference type="PANTHER" id="PTHR21485:SF3">
    <property type="entry name" value="N-ACYLNEURAMINATE CYTIDYLYLTRANSFERASE"/>
    <property type="match status" value="1"/>
</dbReference>
<dbReference type="Gene3D" id="3.40.50.1000">
    <property type="entry name" value="HAD superfamily/HAD-like"/>
    <property type="match status" value="1"/>
</dbReference>
<dbReference type="EMBL" id="UINC01074781">
    <property type="protein sequence ID" value="SVC12314.1"/>
    <property type="molecule type" value="Genomic_DNA"/>
</dbReference>
<evidence type="ECO:0008006" key="8">
    <source>
        <dbReference type="Google" id="ProtNLM"/>
    </source>
</evidence>
<dbReference type="SUPFAM" id="SSF56784">
    <property type="entry name" value="HAD-like"/>
    <property type="match status" value="1"/>
</dbReference>
<reference evidence="7" key="1">
    <citation type="submission" date="2018-05" db="EMBL/GenBank/DDBJ databases">
        <authorList>
            <person name="Lanie J.A."/>
            <person name="Ng W.-L."/>
            <person name="Kazmierczak K.M."/>
            <person name="Andrzejewski T.M."/>
            <person name="Davidsen T.M."/>
            <person name="Wayne K.J."/>
            <person name="Tettelin H."/>
            <person name="Glass J.I."/>
            <person name="Rusch D."/>
            <person name="Podicherti R."/>
            <person name="Tsui H.-C.T."/>
            <person name="Winkler M.E."/>
        </authorList>
    </citation>
    <scope>NUCLEOTIDE SEQUENCE</scope>
</reference>
<evidence type="ECO:0000256" key="4">
    <source>
        <dbReference type="ARBA" id="ARBA00022723"/>
    </source>
</evidence>
<comment type="subunit">
    <text evidence="3">Homotetramer.</text>
</comment>
<dbReference type="InterPro" id="IPR010023">
    <property type="entry name" value="KdsC_fam"/>
</dbReference>
<keyword evidence="6" id="KW-0460">Magnesium</keyword>
<dbReference type="SFLD" id="SFLDG01136">
    <property type="entry name" value="C1.6:_Phosphoserine_Phosphatas"/>
    <property type="match status" value="1"/>
</dbReference>
<dbReference type="Pfam" id="PF00702">
    <property type="entry name" value="Hydrolase"/>
    <property type="match status" value="1"/>
</dbReference>
<comment type="similarity">
    <text evidence="2">Belongs to the KdsC family.</text>
</comment>
<dbReference type="GO" id="GO:0008781">
    <property type="term" value="F:N-acylneuraminate cytidylyltransferase activity"/>
    <property type="evidence" value="ECO:0007669"/>
    <property type="project" value="TreeGrafter"/>
</dbReference>
<feature type="non-terminal residue" evidence="7">
    <location>
        <position position="119"/>
    </location>
</feature>
<gene>
    <name evidence="7" type="ORF">METZ01_LOCUS265168</name>
</gene>